<dbReference type="Proteomes" id="UP000002255">
    <property type="component" value="Chromosome"/>
</dbReference>
<keyword evidence="3" id="KW-1185">Reference proteome</keyword>
<evidence type="ECO:0008006" key="4">
    <source>
        <dbReference type="Google" id="ProtNLM"/>
    </source>
</evidence>
<name>D1BXK9_XYLCX</name>
<accession>D1BXK9</accession>
<reference evidence="2 3" key="2">
    <citation type="journal article" date="2010" name="Stand. Genomic Sci.">
        <title>Complete genome sequence of Xylanimonas cellulosilytica type strain (XIL07).</title>
        <authorList>
            <person name="Foster B."/>
            <person name="Pukall R."/>
            <person name="Abt B."/>
            <person name="Nolan M."/>
            <person name="Glavina Del Rio T."/>
            <person name="Chen F."/>
            <person name="Lucas S."/>
            <person name="Tice H."/>
            <person name="Pitluck S."/>
            <person name="Cheng J.-F."/>
            <person name="Chertkov O."/>
            <person name="Brettin T."/>
            <person name="Han C."/>
            <person name="Detter J.C."/>
            <person name="Bruce D."/>
            <person name="Goodwin L."/>
            <person name="Ivanova N."/>
            <person name="Mavromatis K."/>
            <person name="Pati A."/>
            <person name="Mikhailova N."/>
            <person name="Chen A."/>
            <person name="Palaniappan K."/>
            <person name="Land M."/>
            <person name="Hauser L."/>
            <person name="Chang Y.-J."/>
            <person name="Jeffries C.D."/>
            <person name="Chain P."/>
            <person name="Rohde M."/>
            <person name="Goeker M."/>
            <person name="Bristow J."/>
            <person name="Eisen J.A."/>
            <person name="Markowitz V."/>
            <person name="Hugenholtz P."/>
            <person name="Kyrpides N.C."/>
            <person name="Klenk H.-P."/>
            <person name="Lapidus A."/>
        </authorList>
    </citation>
    <scope>NUCLEOTIDE SEQUENCE [LARGE SCALE GENOMIC DNA]</scope>
    <source>
        <strain evidence="3">DSM 15894 / CECT 5975 / LMG 20990 / XIL07</strain>
    </source>
</reference>
<evidence type="ECO:0000256" key="1">
    <source>
        <dbReference type="SAM" id="MobiDB-lite"/>
    </source>
</evidence>
<dbReference type="OrthoDB" id="5192284at2"/>
<sequence length="290" mass="31372">MDAETTGRGANSAISAGARPPEDRYLRIDTTFCSQVDTDIARRTIARTGGCVDGELERGNTEPCPPGTVETGDLWVQRVQPDGTYGELEFVSAGQCVTPPNLAAEVERAFTSMTVPTPQATLQPERDVLLINVWHPVHASAEPVTQTATLLDVPVEIRAVPTEFTWDFDDPFSPDGGTLTTTDPGRPWTDGDPMPDEHWIGHAWTRLGDPNTRAGQTAGAAYDDDTGNKYRTDVTVTLTTTWRGQFRIAGTPTWTDIPGRLTTTSTTGTYTITEARSQLVCSDINGIGDC</sequence>
<dbReference type="KEGG" id="xce:Xcel_0781"/>
<organism evidence="2 3">
    <name type="scientific">Xylanimonas cellulosilytica (strain DSM 15894 / JCM 12276 / CECT 5975 / KCTC 9989 / LMG 20990 / NBRC 107835 / XIL07)</name>
    <dbReference type="NCBI Taxonomy" id="446471"/>
    <lineage>
        <taxon>Bacteria</taxon>
        <taxon>Bacillati</taxon>
        <taxon>Actinomycetota</taxon>
        <taxon>Actinomycetes</taxon>
        <taxon>Micrococcales</taxon>
        <taxon>Promicromonosporaceae</taxon>
        <taxon>Xylanimonas</taxon>
    </lineage>
</organism>
<feature type="compositionally biased region" description="Low complexity" evidence="1">
    <location>
        <begin position="174"/>
        <end position="185"/>
    </location>
</feature>
<feature type="region of interest" description="Disordered" evidence="1">
    <location>
        <begin position="168"/>
        <end position="187"/>
    </location>
</feature>
<evidence type="ECO:0000313" key="2">
    <source>
        <dbReference type="EMBL" id="ACZ29819.1"/>
    </source>
</evidence>
<proteinExistence type="predicted"/>
<dbReference type="AlphaFoldDB" id="D1BXK9"/>
<evidence type="ECO:0000313" key="3">
    <source>
        <dbReference type="Proteomes" id="UP000002255"/>
    </source>
</evidence>
<reference evidence="3" key="1">
    <citation type="submission" date="2009-11" db="EMBL/GenBank/DDBJ databases">
        <title>The complete chromosome of Xylanimonas cellulosilytica DSM 15894.</title>
        <authorList>
            <consortium name="US DOE Joint Genome Institute (JGI-PGF)"/>
            <person name="Lucas S."/>
            <person name="Copeland A."/>
            <person name="Lapidus A."/>
            <person name="Glavina del Rio T."/>
            <person name="Dalin E."/>
            <person name="Tice H."/>
            <person name="Bruce D."/>
            <person name="Goodwin L."/>
            <person name="Pitluck S."/>
            <person name="Kyrpides N."/>
            <person name="Mavromatis K."/>
            <person name="Ivanova N."/>
            <person name="Mikhailova N."/>
            <person name="Foster B."/>
            <person name="Clum A."/>
            <person name="Brettin T."/>
            <person name="Detter J.C."/>
            <person name="Han C."/>
            <person name="Larimer F."/>
            <person name="Land M."/>
            <person name="Hauser L."/>
            <person name="Markowitz V."/>
            <person name="Cheng J.F."/>
            <person name="Hugenholtz P."/>
            <person name="Woyke T."/>
            <person name="Wu D."/>
            <person name="Gehrich-Schroeter G."/>
            <person name="Schneider S."/>
            <person name="Pukall S.R."/>
            <person name="Klenk H.P."/>
            <person name="Eisen J.A."/>
        </authorList>
    </citation>
    <scope>NUCLEOTIDE SEQUENCE [LARGE SCALE GENOMIC DNA]</scope>
    <source>
        <strain evidence="3">DSM 15894 / CECT 5975 / LMG 20990 / XIL07</strain>
    </source>
</reference>
<protein>
    <recommendedName>
        <fullName evidence="4">PKD domain-containing protein</fullName>
    </recommendedName>
</protein>
<dbReference type="eggNOG" id="ENOG5032C23">
    <property type="taxonomic scope" value="Bacteria"/>
</dbReference>
<dbReference type="RefSeq" id="WP_012877561.1">
    <property type="nucleotide sequence ID" value="NC_013530.1"/>
</dbReference>
<dbReference type="EMBL" id="CP001821">
    <property type="protein sequence ID" value="ACZ29819.1"/>
    <property type="molecule type" value="Genomic_DNA"/>
</dbReference>
<dbReference type="HOGENOM" id="CLU_959609_0_0_11"/>
<gene>
    <name evidence="2" type="ordered locus">Xcel_0781</name>
</gene>